<dbReference type="GO" id="GO:1901135">
    <property type="term" value="P:carbohydrate derivative metabolic process"/>
    <property type="evidence" value="ECO:0007669"/>
    <property type="project" value="InterPro"/>
</dbReference>
<accession>A0A1H5V9E1</accession>
<keyword evidence="3" id="KW-1185">Reference proteome</keyword>
<dbReference type="Gene3D" id="1.10.10.10">
    <property type="entry name" value="Winged helix-like DNA-binding domain superfamily/Winged helix DNA-binding domain"/>
    <property type="match status" value="1"/>
</dbReference>
<dbReference type="Pfam" id="PF01380">
    <property type="entry name" value="SIS"/>
    <property type="match status" value="1"/>
</dbReference>
<sequence>MSPKEQSFLSRVQAILPNLHPAERRLGDFVCDFPGEVASYSAQELAALANVSKATVSRFVQRLGYENYEEARRHARAERQTGSRLFLAAAADAENEQSVGSHVAQSIQNLEGTFVSIGETQVSSIASAILGARKVWVVGFRASSAFATYLQWQLTQVVEHVVAIPAAGQTLGEHLVSISPEDVVIVFGLRRRVSMMDRLLTQVIKQKARLLYITDESVSFQKNAEWHLRCQTLAPGPLFNHVSVMALCHLIITRCIENAGSSGRSRLRNIESLNDELDEL</sequence>
<evidence type="ECO:0000259" key="1">
    <source>
        <dbReference type="PROSITE" id="PS51071"/>
    </source>
</evidence>
<dbReference type="Gene3D" id="3.40.50.10490">
    <property type="entry name" value="Glucose-6-phosphate isomerase like protein, domain 1"/>
    <property type="match status" value="1"/>
</dbReference>
<dbReference type="InterPro" id="IPR009057">
    <property type="entry name" value="Homeodomain-like_sf"/>
</dbReference>
<gene>
    <name evidence="2" type="ORF">SAMN05444390_101661</name>
</gene>
<dbReference type="InterPro" id="IPR001347">
    <property type="entry name" value="SIS_dom"/>
</dbReference>
<dbReference type="OrthoDB" id="3237351at2"/>
<dbReference type="GO" id="GO:0003677">
    <property type="term" value="F:DNA binding"/>
    <property type="evidence" value="ECO:0007669"/>
    <property type="project" value="InterPro"/>
</dbReference>
<dbReference type="PANTHER" id="PTHR30514">
    <property type="entry name" value="GLUCOKINASE"/>
    <property type="match status" value="1"/>
</dbReference>
<dbReference type="InterPro" id="IPR046348">
    <property type="entry name" value="SIS_dom_sf"/>
</dbReference>
<dbReference type="GO" id="GO:0097367">
    <property type="term" value="F:carbohydrate derivative binding"/>
    <property type="evidence" value="ECO:0007669"/>
    <property type="project" value="InterPro"/>
</dbReference>
<dbReference type="AlphaFoldDB" id="A0A1H5V9E1"/>
<dbReference type="InterPro" id="IPR036388">
    <property type="entry name" value="WH-like_DNA-bd_sf"/>
</dbReference>
<reference evidence="2 3" key="1">
    <citation type="submission" date="2016-10" db="EMBL/GenBank/DDBJ databases">
        <authorList>
            <person name="de Groot N.N."/>
        </authorList>
    </citation>
    <scope>NUCLEOTIDE SEQUENCE [LARGE SCALE GENOMIC DNA]</scope>
    <source>
        <strain evidence="2 3">DSM 22012</strain>
    </source>
</reference>
<dbReference type="RefSeq" id="WP_104001630.1">
    <property type="nucleotide sequence ID" value="NZ_FNVQ01000001.1"/>
</dbReference>
<evidence type="ECO:0000313" key="3">
    <source>
        <dbReference type="Proteomes" id="UP000236745"/>
    </source>
</evidence>
<organism evidence="2 3">
    <name type="scientific">Marinobacterium lutimaris</name>
    <dbReference type="NCBI Taxonomy" id="568106"/>
    <lineage>
        <taxon>Bacteria</taxon>
        <taxon>Pseudomonadati</taxon>
        <taxon>Pseudomonadota</taxon>
        <taxon>Gammaproteobacteria</taxon>
        <taxon>Oceanospirillales</taxon>
        <taxon>Oceanospirillaceae</taxon>
        <taxon>Marinobacterium</taxon>
    </lineage>
</organism>
<proteinExistence type="predicted"/>
<dbReference type="PROSITE" id="PS51071">
    <property type="entry name" value="HTH_RPIR"/>
    <property type="match status" value="1"/>
</dbReference>
<dbReference type="InterPro" id="IPR000281">
    <property type="entry name" value="HTH_RpiR"/>
</dbReference>
<dbReference type="Proteomes" id="UP000236745">
    <property type="component" value="Unassembled WGS sequence"/>
</dbReference>
<dbReference type="Pfam" id="PF01418">
    <property type="entry name" value="HTH_6"/>
    <property type="match status" value="1"/>
</dbReference>
<name>A0A1H5V9E1_9GAMM</name>
<protein>
    <submittedName>
        <fullName evidence="2">Transcriptional regulator, RpiR family</fullName>
    </submittedName>
</protein>
<dbReference type="SUPFAM" id="SSF53697">
    <property type="entry name" value="SIS domain"/>
    <property type="match status" value="1"/>
</dbReference>
<dbReference type="PANTHER" id="PTHR30514:SF18">
    <property type="entry name" value="RPIR-FAMILY TRANSCRIPTIONAL REGULATOR"/>
    <property type="match status" value="1"/>
</dbReference>
<dbReference type="EMBL" id="FNVQ01000001">
    <property type="protein sequence ID" value="SEF83814.1"/>
    <property type="molecule type" value="Genomic_DNA"/>
</dbReference>
<dbReference type="GO" id="GO:0003700">
    <property type="term" value="F:DNA-binding transcription factor activity"/>
    <property type="evidence" value="ECO:0007669"/>
    <property type="project" value="InterPro"/>
</dbReference>
<feature type="domain" description="HTH rpiR-type" evidence="1">
    <location>
        <begin position="6"/>
        <end position="82"/>
    </location>
</feature>
<evidence type="ECO:0000313" key="2">
    <source>
        <dbReference type="EMBL" id="SEF83814.1"/>
    </source>
</evidence>
<dbReference type="SUPFAM" id="SSF46689">
    <property type="entry name" value="Homeodomain-like"/>
    <property type="match status" value="1"/>
</dbReference>
<dbReference type="InterPro" id="IPR047640">
    <property type="entry name" value="RpiR-like"/>
</dbReference>